<keyword evidence="1" id="KW-0472">Membrane</keyword>
<dbReference type="Proteomes" id="UP000886861">
    <property type="component" value="Unassembled WGS sequence"/>
</dbReference>
<keyword evidence="1" id="KW-1133">Transmembrane helix</keyword>
<sequence>MLNETLAQPLIFLMLILFGFASGIIFDISNFILKLCKKNKVLKHFLDFFACISVFGIFFLCIYTYSFGELRFYEFFVFFGFFSLERFSLGKIVEKIIEACYNTFVKLVNKINSRRKRHDEKPS</sequence>
<reference evidence="2" key="2">
    <citation type="journal article" date="2021" name="PeerJ">
        <title>Extensive microbial diversity within the chicken gut microbiome revealed by metagenomics and culture.</title>
        <authorList>
            <person name="Gilroy R."/>
            <person name="Ravi A."/>
            <person name="Getino M."/>
            <person name="Pursley I."/>
            <person name="Horton D.L."/>
            <person name="Alikhan N.F."/>
            <person name="Baker D."/>
            <person name="Gharbi K."/>
            <person name="Hall N."/>
            <person name="Watson M."/>
            <person name="Adriaenssens E.M."/>
            <person name="Foster-Nyarko E."/>
            <person name="Jarju S."/>
            <person name="Secka A."/>
            <person name="Antonio M."/>
            <person name="Oren A."/>
            <person name="Chaudhuri R.R."/>
            <person name="La Ragione R."/>
            <person name="Hildebrand F."/>
            <person name="Pallen M.J."/>
        </authorList>
    </citation>
    <scope>NUCLEOTIDE SEQUENCE</scope>
    <source>
        <strain evidence="2">CHK186-9395</strain>
    </source>
</reference>
<dbReference type="AlphaFoldDB" id="A0A9D1NEL1"/>
<accession>A0A9D1NEL1</accession>
<protein>
    <submittedName>
        <fullName evidence="2">Spore cortex biosynthesis protein YabQ</fullName>
    </submittedName>
</protein>
<dbReference type="InterPro" id="IPR019074">
    <property type="entry name" value="YabQ"/>
</dbReference>
<gene>
    <name evidence="2" type="ORF">IAA62_01750</name>
</gene>
<keyword evidence="1" id="KW-0812">Transmembrane</keyword>
<organism evidence="2 3">
    <name type="scientific">Candidatus Caccopulliclostridium gallistercoris</name>
    <dbReference type="NCBI Taxonomy" id="2840719"/>
    <lineage>
        <taxon>Bacteria</taxon>
        <taxon>Bacillati</taxon>
        <taxon>Bacillota</taxon>
        <taxon>Clostridia</taxon>
        <taxon>Candidatus Caccopulliclostridium</taxon>
    </lineage>
</organism>
<proteinExistence type="predicted"/>
<feature type="transmembrane region" description="Helical" evidence="1">
    <location>
        <begin position="6"/>
        <end position="33"/>
    </location>
</feature>
<name>A0A9D1NEL1_9FIRM</name>
<reference evidence="2" key="1">
    <citation type="submission" date="2020-10" db="EMBL/GenBank/DDBJ databases">
        <authorList>
            <person name="Gilroy R."/>
        </authorList>
    </citation>
    <scope>NUCLEOTIDE SEQUENCE</scope>
    <source>
        <strain evidence="2">CHK186-9395</strain>
    </source>
</reference>
<dbReference type="NCBIfam" id="TIGR02893">
    <property type="entry name" value="spore_yabQ"/>
    <property type="match status" value="1"/>
</dbReference>
<evidence type="ECO:0000313" key="3">
    <source>
        <dbReference type="Proteomes" id="UP000886861"/>
    </source>
</evidence>
<evidence type="ECO:0000256" key="1">
    <source>
        <dbReference type="SAM" id="Phobius"/>
    </source>
</evidence>
<evidence type="ECO:0000313" key="2">
    <source>
        <dbReference type="EMBL" id="HIV01264.1"/>
    </source>
</evidence>
<dbReference type="EMBL" id="DVOJ01000006">
    <property type="protein sequence ID" value="HIV01264.1"/>
    <property type="molecule type" value="Genomic_DNA"/>
</dbReference>
<dbReference type="Pfam" id="PF09578">
    <property type="entry name" value="Spore_YabQ"/>
    <property type="match status" value="1"/>
</dbReference>
<comment type="caution">
    <text evidence="2">The sequence shown here is derived from an EMBL/GenBank/DDBJ whole genome shotgun (WGS) entry which is preliminary data.</text>
</comment>
<feature type="transmembrane region" description="Helical" evidence="1">
    <location>
        <begin position="45"/>
        <end position="66"/>
    </location>
</feature>